<sequence>MSEDYGEPFYVEAHGGKNDVILYRSKADPNLAIEFFFRSSSKDGRSRYYRCTKCWYLYKMKRGTCATLIVRDGRIVTDPENPGVPHQCDFRPLEAVTANRASIAGRKRRMKFEHGTMMPWERYDDISRSTFTLFHHFIIHRGFVTSTFNALATLNLQSYVVIGL</sequence>
<reference evidence="3" key="1">
    <citation type="submission" date="2017-02" db="UniProtKB">
        <authorList>
            <consortium name="WormBaseParasite"/>
        </authorList>
    </citation>
    <scope>IDENTIFICATION</scope>
</reference>
<proteinExistence type="predicted"/>
<accession>A0A0M3HXN8</accession>
<feature type="domain" description="RYYR-CCHC" evidence="1">
    <location>
        <begin position="39"/>
        <end position="79"/>
    </location>
</feature>
<evidence type="ECO:0000313" key="3">
    <source>
        <dbReference type="WBParaSite" id="ALUE_0000812401-mRNA-1"/>
    </source>
</evidence>
<dbReference type="InterPro" id="IPR057001">
    <property type="entry name" value="RYYR-CCHC"/>
</dbReference>
<dbReference type="Pfam" id="PF23674">
    <property type="entry name" value="RYYR-CCHC"/>
    <property type="match status" value="1"/>
</dbReference>
<dbReference type="WBParaSite" id="ALUE_0000812401-mRNA-1">
    <property type="protein sequence ID" value="ALUE_0000812401-mRNA-1"/>
    <property type="gene ID" value="ALUE_0000812401"/>
</dbReference>
<organism evidence="2 3">
    <name type="scientific">Ascaris lumbricoides</name>
    <name type="common">Giant roundworm</name>
    <dbReference type="NCBI Taxonomy" id="6252"/>
    <lineage>
        <taxon>Eukaryota</taxon>
        <taxon>Metazoa</taxon>
        <taxon>Ecdysozoa</taxon>
        <taxon>Nematoda</taxon>
        <taxon>Chromadorea</taxon>
        <taxon>Rhabditida</taxon>
        <taxon>Spirurina</taxon>
        <taxon>Ascaridomorpha</taxon>
        <taxon>Ascaridoidea</taxon>
        <taxon>Ascarididae</taxon>
        <taxon>Ascaris</taxon>
    </lineage>
</organism>
<evidence type="ECO:0000313" key="2">
    <source>
        <dbReference type="Proteomes" id="UP000036681"/>
    </source>
</evidence>
<dbReference type="AlphaFoldDB" id="A0A0M3HXN8"/>
<name>A0A0M3HXN8_ASCLU</name>
<keyword evidence="2" id="KW-1185">Reference proteome</keyword>
<protein>
    <submittedName>
        <fullName evidence="3">FLYWCH-type domain-containing protein</fullName>
    </submittedName>
</protein>
<dbReference type="Proteomes" id="UP000036681">
    <property type="component" value="Unplaced"/>
</dbReference>
<evidence type="ECO:0000259" key="1">
    <source>
        <dbReference type="Pfam" id="PF23674"/>
    </source>
</evidence>